<evidence type="ECO:0000313" key="2">
    <source>
        <dbReference type="EMBL" id="SBT36761.1"/>
    </source>
</evidence>
<dbReference type="Proteomes" id="UP000078550">
    <property type="component" value="Unassembled WGS sequence"/>
</dbReference>
<keyword evidence="5" id="KW-1185">Reference proteome</keyword>
<feature type="transmembrane region" description="Helical" evidence="1">
    <location>
        <begin position="279"/>
        <end position="299"/>
    </location>
</feature>
<dbReference type="Proteomes" id="UP000078555">
    <property type="component" value="Unassembled WGS sequence"/>
</dbReference>
<name>A0A1A8YZR9_PLAOA</name>
<sequence>MDAFFDGWDNKYPLFVNSGLYSLYKLSFSRYYETEDYNFACNNYIENNFPESKDIRAVCLTAELTLKNLNDNIVQHEIDNLHKGCEYIRYWVWDKIRNINASEENIGNLYSALDAIKSSNDINDSNCNLNNFEIEKEEFEKKKHLYFHREILQWIKKKYGTTYVDNPSYENYLNDCATKYKTIVESVDCNKFESYKQELIDFKNAFEETTKFLLEKSEITLTNSFNLSDIPTCPSTPIDLKLQNADDGGFDSAQNMKPEGAYSMDDDTAADSHSTGNGVAGGIISSITFGMLFLFFISYKFTPFGQKLNQLKRIPKKMFNKIEDENEEFPLQRAYNDYVEFNNDTYNIQYNSI</sequence>
<dbReference type="EMBL" id="FLRD01000100">
    <property type="protein sequence ID" value="SBT36761.1"/>
    <property type="molecule type" value="Genomic_DNA"/>
</dbReference>
<proteinExistence type="predicted"/>
<organism evidence="3 4">
    <name type="scientific">Plasmodium ovale wallikeri</name>
    <dbReference type="NCBI Taxonomy" id="864142"/>
    <lineage>
        <taxon>Eukaryota</taxon>
        <taxon>Sar</taxon>
        <taxon>Alveolata</taxon>
        <taxon>Apicomplexa</taxon>
        <taxon>Aconoidasida</taxon>
        <taxon>Haemosporida</taxon>
        <taxon>Plasmodiidae</taxon>
        <taxon>Plasmodium</taxon>
        <taxon>Plasmodium (Plasmodium)</taxon>
    </lineage>
</organism>
<evidence type="ECO:0000256" key="1">
    <source>
        <dbReference type="SAM" id="Phobius"/>
    </source>
</evidence>
<keyword evidence="1" id="KW-0812">Transmembrane</keyword>
<protein>
    <submittedName>
        <fullName evidence="3">PIR Superfamily Protein</fullName>
    </submittedName>
</protein>
<dbReference type="AlphaFoldDB" id="A0A1A8YZR9"/>
<dbReference type="EMBL" id="FLRE01000128">
    <property type="protein sequence ID" value="SBT37209.1"/>
    <property type="molecule type" value="Genomic_DNA"/>
</dbReference>
<evidence type="ECO:0000313" key="3">
    <source>
        <dbReference type="EMBL" id="SBT37209.1"/>
    </source>
</evidence>
<reference evidence="3" key="2">
    <citation type="submission" date="2016-05" db="EMBL/GenBank/DDBJ databases">
        <authorList>
            <person name="Lavstsen T."/>
            <person name="Jespersen J.S."/>
        </authorList>
    </citation>
    <scope>NUCLEOTIDE SEQUENCE [LARGE SCALE GENOMIC DNA]</scope>
</reference>
<reference evidence="4 5" key="1">
    <citation type="submission" date="2016-05" db="EMBL/GenBank/DDBJ databases">
        <authorList>
            <person name="Naeem Raeece"/>
        </authorList>
    </citation>
    <scope>NUCLEOTIDE SEQUENCE [LARGE SCALE GENOMIC DNA]</scope>
</reference>
<keyword evidence="1" id="KW-1133">Transmembrane helix</keyword>
<evidence type="ECO:0000313" key="4">
    <source>
        <dbReference type="Proteomes" id="UP000078550"/>
    </source>
</evidence>
<keyword evidence="1" id="KW-0472">Membrane</keyword>
<accession>A0A1A8YZR9</accession>
<gene>
    <name evidence="2" type="ORF">POVWA1_034090</name>
    <name evidence="3" type="ORF">POVWA2_033230</name>
</gene>
<evidence type="ECO:0000313" key="5">
    <source>
        <dbReference type="Proteomes" id="UP000078555"/>
    </source>
</evidence>